<proteinExistence type="predicted"/>
<dbReference type="KEGG" id="sme:SM_b20561"/>
<reference evidence="1 2" key="1">
    <citation type="journal article" date="2001" name="Proc. Natl. Acad. Sci. U.S.A.">
        <title>The complete sequence of the 1,683-kb pSymB megaplasmid from the N2-fixing endosymbiont Sinorhizobium meliloti.</title>
        <authorList>
            <person name="Finan T.M."/>
            <person name="Weidner S."/>
            <person name="Wong K."/>
            <person name="Buhrmester J."/>
            <person name="Chain P."/>
            <person name="Vorholter F.J."/>
            <person name="Hernandez-Lucas I."/>
            <person name="Becker A."/>
            <person name="Cowie A."/>
            <person name="Gouzy J."/>
            <person name="Golding B."/>
            <person name="Puhler A."/>
        </authorList>
    </citation>
    <scope>NUCLEOTIDE SEQUENCE [LARGE SCALE GENOMIC DNA]</scope>
    <source>
        <strain evidence="1 2">1021</strain>
        <plasmid evidence="2">Plasmid pSymB</plasmid>
    </source>
</reference>
<evidence type="ECO:0000313" key="2">
    <source>
        <dbReference type="Proteomes" id="UP000001976"/>
    </source>
</evidence>
<dbReference type="EMBL" id="AL591985">
    <property type="protein sequence ID" value="CAC48940.1"/>
    <property type="molecule type" value="Genomic_DNA"/>
</dbReference>
<name>Q92W07_RHIME</name>
<dbReference type="AlphaFoldDB" id="Q92W07"/>
<keyword evidence="2" id="KW-1185">Reference proteome</keyword>
<evidence type="ECO:0000313" key="1">
    <source>
        <dbReference type="EMBL" id="CAC48940.1"/>
    </source>
</evidence>
<dbReference type="PIR" id="D95909">
    <property type="entry name" value="D95909"/>
</dbReference>
<dbReference type="EnsemblBacteria" id="CAC48940">
    <property type="protein sequence ID" value="CAC48940"/>
    <property type="gene ID" value="SM_b20561"/>
</dbReference>
<dbReference type="Proteomes" id="UP000001976">
    <property type="component" value="Plasmid pSymB"/>
</dbReference>
<dbReference type="PATRIC" id="fig|266834.11.peg.5475"/>
<protein>
    <submittedName>
        <fullName evidence="1">Uncharacterized protein</fullName>
    </submittedName>
</protein>
<keyword evidence="1" id="KW-0614">Plasmid</keyword>
<organism evidence="1 2">
    <name type="scientific">Rhizobium meliloti (strain 1021)</name>
    <name type="common">Ensifer meliloti</name>
    <name type="synonym">Sinorhizobium meliloti</name>
    <dbReference type="NCBI Taxonomy" id="266834"/>
    <lineage>
        <taxon>Bacteria</taxon>
        <taxon>Pseudomonadati</taxon>
        <taxon>Pseudomonadota</taxon>
        <taxon>Alphaproteobacteria</taxon>
        <taxon>Hyphomicrobiales</taxon>
        <taxon>Rhizobiaceae</taxon>
        <taxon>Sinorhizobium/Ensifer group</taxon>
        <taxon>Sinorhizobium</taxon>
    </lineage>
</organism>
<sequence length="152" mass="18096">MFERCLVGTLGSVSALYRVLWMQTARKNHDTCIMRQTWREEVIERKWPAAVLAKMENPFPWKEHYPPRRLAAYEALLIPVLVGHALWIGSELLLQRHEFPNGKAEEGRLPETLKRCGLVSRQYYVIRLPYLEENIQRRHDHEIQIEKKHRTL</sequence>
<dbReference type="HOGENOM" id="CLU_1720901_0_0_5"/>
<geneLocation type="plasmid" evidence="1 2">
    <name>pSymB</name>
</geneLocation>
<reference evidence="2" key="2">
    <citation type="journal article" date="2001" name="Science">
        <title>The composite genome of the legume symbiont Sinorhizobium meliloti.</title>
        <authorList>
            <person name="Galibert F."/>
            <person name="Finan T.M."/>
            <person name="Long S.R."/>
            <person name="Puehler A."/>
            <person name="Abola P."/>
            <person name="Ampe F."/>
            <person name="Barloy-Hubler F."/>
            <person name="Barnett M.J."/>
            <person name="Becker A."/>
            <person name="Boistard P."/>
            <person name="Bothe G."/>
            <person name="Boutry M."/>
            <person name="Bowser L."/>
            <person name="Buhrmester J."/>
            <person name="Cadieu E."/>
            <person name="Capela D."/>
            <person name="Chain P."/>
            <person name="Cowie A."/>
            <person name="Davis R.W."/>
            <person name="Dreano S."/>
            <person name="Federspiel N.A."/>
            <person name="Fisher R.F."/>
            <person name="Gloux S."/>
            <person name="Godrie T."/>
            <person name="Goffeau A."/>
            <person name="Golding B."/>
            <person name="Gouzy J."/>
            <person name="Gurjal M."/>
            <person name="Hernandez-Lucas I."/>
            <person name="Hong A."/>
            <person name="Huizar L."/>
            <person name="Hyman R.W."/>
            <person name="Jones T."/>
            <person name="Kahn D."/>
            <person name="Kahn M.L."/>
            <person name="Kalman S."/>
            <person name="Keating D.H."/>
            <person name="Kiss E."/>
            <person name="Komp C."/>
            <person name="Lelaure V."/>
            <person name="Masuy D."/>
            <person name="Palm C."/>
            <person name="Peck M.C."/>
            <person name="Pohl T.M."/>
            <person name="Portetelle D."/>
            <person name="Purnelle B."/>
            <person name="Ramsperger U."/>
            <person name="Surzycki R."/>
            <person name="Thebault P."/>
            <person name="Vandenbol M."/>
            <person name="Vorhoelter F.J."/>
            <person name="Weidner S."/>
            <person name="Wells D.H."/>
            <person name="Wong K."/>
            <person name="Yeh K.-C."/>
            <person name="Batut J."/>
        </authorList>
    </citation>
    <scope>NUCLEOTIDE SEQUENCE [LARGE SCALE GENOMIC DNA]</scope>
    <source>
        <strain evidence="2">1021</strain>
        <plasmid evidence="2">Plasmid pSymB</plasmid>
    </source>
</reference>
<accession>Q92W07</accession>
<gene>
    <name evidence="1" type="ORF">SM_b20561</name>
</gene>